<protein>
    <submittedName>
        <fullName evidence="2">Uncharacterized protein</fullName>
    </submittedName>
</protein>
<feature type="compositionally biased region" description="Basic and acidic residues" evidence="1">
    <location>
        <begin position="34"/>
        <end position="80"/>
    </location>
</feature>
<accession>A0AAV1G678</accession>
<feature type="compositionally biased region" description="Polar residues" evidence="1">
    <location>
        <begin position="85"/>
        <end position="95"/>
    </location>
</feature>
<dbReference type="AlphaFoldDB" id="A0AAV1G678"/>
<feature type="region of interest" description="Disordered" evidence="1">
    <location>
        <begin position="1"/>
        <end position="105"/>
    </location>
</feature>
<sequence>MEEGQSLLMEEGQSLLMEEGQSLLMEEGQSLLMELRHLTEGRTKEQERQKPAAETGPEKRTRETDQNQRNGPEPENKHQQGEYGGSSSPSWTFTPASPRDHEEDHLTCDLNPVSVRMTDAQPVDQSDSPLFFFAGFQMEAAGDAEERLQETRRRGWRASRSELALLIEGRGDRLLSQRCPGLKEENGTLHLPPPPHPSPPSIVHPHSLIVHWEPVHKHQCYLIMRRGIEGKGQEKDFSSNQLQSGGVHLTATTDRDLLPRPCHRGPRVSGPLALHSHYTDLHPHPDLLDQSCLQTPNLLQTTNLLLMDLQQEILLR</sequence>
<reference evidence="2" key="1">
    <citation type="submission" date="2023-08" db="EMBL/GenBank/DDBJ databases">
        <authorList>
            <person name="Alioto T."/>
            <person name="Alioto T."/>
            <person name="Gomez Garrido J."/>
        </authorList>
    </citation>
    <scope>NUCLEOTIDE SEQUENCE</scope>
</reference>
<organism evidence="2 3">
    <name type="scientific">Xyrichtys novacula</name>
    <name type="common">Pearly razorfish</name>
    <name type="synonym">Hemipteronotus novacula</name>
    <dbReference type="NCBI Taxonomy" id="13765"/>
    <lineage>
        <taxon>Eukaryota</taxon>
        <taxon>Metazoa</taxon>
        <taxon>Chordata</taxon>
        <taxon>Craniata</taxon>
        <taxon>Vertebrata</taxon>
        <taxon>Euteleostomi</taxon>
        <taxon>Actinopterygii</taxon>
        <taxon>Neopterygii</taxon>
        <taxon>Teleostei</taxon>
        <taxon>Neoteleostei</taxon>
        <taxon>Acanthomorphata</taxon>
        <taxon>Eupercaria</taxon>
        <taxon>Labriformes</taxon>
        <taxon>Labridae</taxon>
        <taxon>Xyrichtys</taxon>
    </lineage>
</organism>
<name>A0AAV1G678_XYRNO</name>
<dbReference type="EMBL" id="OY660875">
    <property type="protein sequence ID" value="CAJ1067907.1"/>
    <property type="molecule type" value="Genomic_DNA"/>
</dbReference>
<proteinExistence type="predicted"/>
<evidence type="ECO:0000256" key="1">
    <source>
        <dbReference type="SAM" id="MobiDB-lite"/>
    </source>
</evidence>
<evidence type="ECO:0000313" key="2">
    <source>
        <dbReference type="EMBL" id="CAJ1067907.1"/>
    </source>
</evidence>
<gene>
    <name evidence="2" type="ORF">XNOV1_A019287</name>
</gene>
<evidence type="ECO:0000313" key="3">
    <source>
        <dbReference type="Proteomes" id="UP001178508"/>
    </source>
</evidence>
<keyword evidence="3" id="KW-1185">Reference proteome</keyword>
<dbReference type="Proteomes" id="UP001178508">
    <property type="component" value="Chromosome 12"/>
</dbReference>